<gene>
    <name evidence="1" type="ORF">VFPPC_16235</name>
</gene>
<dbReference type="GeneID" id="28857982"/>
<evidence type="ECO:0000313" key="1">
    <source>
        <dbReference type="EMBL" id="OAQ64621.1"/>
    </source>
</evidence>
<dbReference type="AlphaFoldDB" id="A0A179FH91"/>
<dbReference type="Proteomes" id="UP000078397">
    <property type="component" value="Unassembled WGS sequence"/>
</dbReference>
<reference evidence="1 2" key="1">
    <citation type="journal article" date="2016" name="PLoS Pathog.">
        <title>Biosynthesis of antibiotic leucinostatins in bio-control fungus Purpureocillium lilacinum and their inhibition on phytophthora revealed by genome mining.</title>
        <authorList>
            <person name="Wang G."/>
            <person name="Liu Z."/>
            <person name="Lin R."/>
            <person name="Li E."/>
            <person name="Mao Z."/>
            <person name="Ling J."/>
            <person name="Yang Y."/>
            <person name="Yin W.B."/>
            <person name="Xie B."/>
        </authorList>
    </citation>
    <scope>NUCLEOTIDE SEQUENCE [LARGE SCALE GENOMIC DNA]</scope>
    <source>
        <strain evidence="1">170</strain>
    </source>
</reference>
<sequence length="101" mass="11455">MAAIVNWLYQDSQPPRHWLFSRFPRGLSLLGPRSDPSMIYTLKQSGQNGRTLLMNAARRGWLSVVRFVALCLKMASTFAGSTTMGKVWSIMLSYESKIFSH</sequence>
<accession>A0A179FH91</accession>
<dbReference type="RefSeq" id="XP_018141935.1">
    <property type="nucleotide sequence ID" value="XM_018293988.1"/>
</dbReference>
<comment type="caution">
    <text evidence="1">The sequence shown here is derived from an EMBL/GenBank/DDBJ whole genome shotgun (WGS) entry which is preliminary data.</text>
</comment>
<evidence type="ECO:0000313" key="2">
    <source>
        <dbReference type="Proteomes" id="UP000078397"/>
    </source>
</evidence>
<protein>
    <submittedName>
        <fullName evidence="1">Uncharacterized protein</fullName>
    </submittedName>
</protein>
<proteinExistence type="predicted"/>
<dbReference type="KEGG" id="pchm:VFPPC_16235"/>
<organism evidence="1 2">
    <name type="scientific">Pochonia chlamydosporia 170</name>
    <dbReference type="NCBI Taxonomy" id="1380566"/>
    <lineage>
        <taxon>Eukaryota</taxon>
        <taxon>Fungi</taxon>
        <taxon>Dikarya</taxon>
        <taxon>Ascomycota</taxon>
        <taxon>Pezizomycotina</taxon>
        <taxon>Sordariomycetes</taxon>
        <taxon>Hypocreomycetidae</taxon>
        <taxon>Hypocreales</taxon>
        <taxon>Clavicipitaceae</taxon>
        <taxon>Pochonia</taxon>
    </lineage>
</organism>
<keyword evidence="2" id="KW-1185">Reference proteome</keyword>
<name>A0A179FH91_METCM</name>
<dbReference type="EMBL" id="LSBJ02000005">
    <property type="protein sequence ID" value="OAQ64621.1"/>
    <property type="molecule type" value="Genomic_DNA"/>
</dbReference>